<evidence type="ECO:0000256" key="1">
    <source>
        <dbReference type="ARBA" id="ARBA00004613"/>
    </source>
</evidence>
<evidence type="ECO:0000256" key="3">
    <source>
        <dbReference type="ARBA" id="ARBA00022690"/>
    </source>
</evidence>
<dbReference type="Proteomes" id="UP001458880">
    <property type="component" value="Unassembled WGS sequence"/>
</dbReference>
<accession>A0AAW1MAJ3</accession>
<dbReference type="InterPro" id="IPR036201">
    <property type="entry name" value="Pacifastin_dom_sf"/>
</dbReference>
<evidence type="ECO:0000313" key="9">
    <source>
        <dbReference type="EMBL" id="KAK9743919.1"/>
    </source>
</evidence>
<keyword evidence="7" id="KW-0732">Signal</keyword>
<dbReference type="InterPro" id="IPR008037">
    <property type="entry name" value="Pacifastin_dom"/>
</dbReference>
<keyword evidence="10" id="KW-1185">Reference proteome</keyword>
<dbReference type="Pfam" id="PF05375">
    <property type="entry name" value="Pacifastin_I"/>
    <property type="match status" value="1"/>
</dbReference>
<dbReference type="GO" id="GO:0004867">
    <property type="term" value="F:serine-type endopeptidase inhibitor activity"/>
    <property type="evidence" value="ECO:0007669"/>
    <property type="project" value="UniProtKB-KW"/>
</dbReference>
<dbReference type="SUPFAM" id="SSF57283">
    <property type="entry name" value="PMP inhibitors"/>
    <property type="match status" value="1"/>
</dbReference>
<feature type="chain" id="PRO_5043710506" evidence="7">
    <location>
        <begin position="22"/>
        <end position="70"/>
    </location>
</feature>
<comment type="caution">
    <text evidence="9">The sequence shown here is derived from an EMBL/GenBank/DDBJ whole genome shotgun (WGS) entry which is preliminary data.</text>
</comment>
<feature type="signal peptide" evidence="7">
    <location>
        <begin position="1"/>
        <end position="21"/>
    </location>
</feature>
<evidence type="ECO:0000256" key="5">
    <source>
        <dbReference type="ARBA" id="ARBA00023157"/>
    </source>
</evidence>
<evidence type="ECO:0000256" key="6">
    <source>
        <dbReference type="ARBA" id="ARBA00029459"/>
    </source>
</evidence>
<comment type="similarity">
    <text evidence="6">Belongs to the protease inhibitor I19 family.</text>
</comment>
<keyword evidence="5" id="KW-1015">Disulfide bond</keyword>
<evidence type="ECO:0000313" key="10">
    <source>
        <dbReference type="Proteomes" id="UP001458880"/>
    </source>
</evidence>
<evidence type="ECO:0000256" key="4">
    <source>
        <dbReference type="ARBA" id="ARBA00022900"/>
    </source>
</evidence>
<gene>
    <name evidence="9" type="ORF">QE152_g8215</name>
</gene>
<dbReference type="GO" id="GO:0005576">
    <property type="term" value="C:extracellular region"/>
    <property type="evidence" value="ECO:0007669"/>
    <property type="project" value="UniProtKB-SubCell"/>
</dbReference>
<dbReference type="EMBL" id="JASPKY010000064">
    <property type="protein sequence ID" value="KAK9743919.1"/>
    <property type="molecule type" value="Genomic_DNA"/>
</dbReference>
<keyword evidence="2" id="KW-0964">Secreted</keyword>
<keyword evidence="3" id="KW-0646">Protease inhibitor</keyword>
<evidence type="ECO:0000256" key="2">
    <source>
        <dbReference type="ARBA" id="ARBA00022525"/>
    </source>
</evidence>
<keyword evidence="4" id="KW-0722">Serine protease inhibitor</keyword>
<evidence type="ECO:0000259" key="8">
    <source>
        <dbReference type="Pfam" id="PF05375"/>
    </source>
</evidence>
<name>A0AAW1MAJ3_POPJA</name>
<dbReference type="AlphaFoldDB" id="A0AAW1MAJ3"/>
<organism evidence="9 10">
    <name type="scientific">Popillia japonica</name>
    <name type="common">Japanese beetle</name>
    <dbReference type="NCBI Taxonomy" id="7064"/>
    <lineage>
        <taxon>Eukaryota</taxon>
        <taxon>Metazoa</taxon>
        <taxon>Ecdysozoa</taxon>
        <taxon>Arthropoda</taxon>
        <taxon>Hexapoda</taxon>
        <taxon>Insecta</taxon>
        <taxon>Pterygota</taxon>
        <taxon>Neoptera</taxon>
        <taxon>Endopterygota</taxon>
        <taxon>Coleoptera</taxon>
        <taxon>Polyphaga</taxon>
        <taxon>Scarabaeiformia</taxon>
        <taxon>Scarabaeidae</taxon>
        <taxon>Rutelinae</taxon>
        <taxon>Popillia</taxon>
    </lineage>
</organism>
<feature type="domain" description="Pacifastin" evidence="8">
    <location>
        <begin position="31"/>
        <end position="68"/>
    </location>
</feature>
<sequence length="70" mass="7577">MLSVKFAFVLLLAGCIAVNEARSLPQGQLAQCNTPGQVVFDGCNYCRCSAEGRLVYCTLKWCDPVKTSST</sequence>
<protein>
    <submittedName>
        <fullName evidence="9">Pacifastin inhibitor (LCMII)</fullName>
    </submittedName>
</protein>
<reference evidence="9 10" key="1">
    <citation type="journal article" date="2024" name="BMC Genomics">
        <title>De novo assembly and annotation of Popillia japonica's genome with initial clues to its potential as an invasive pest.</title>
        <authorList>
            <person name="Cucini C."/>
            <person name="Boschi S."/>
            <person name="Funari R."/>
            <person name="Cardaioli E."/>
            <person name="Iannotti N."/>
            <person name="Marturano G."/>
            <person name="Paoli F."/>
            <person name="Bruttini M."/>
            <person name="Carapelli A."/>
            <person name="Frati F."/>
            <person name="Nardi F."/>
        </authorList>
    </citation>
    <scope>NUCLEOTIDE SEQUENCE [LARGE SCALE GENOMIC DNA]</scope>
    <source>
        <strain evidence="9">DMR45628</strain>
    </source>
</reference>
<proteinExistence type="inferred from homology"/>
<evidence type="ECO:0000256" key="7">
    <source>
        <dbReference type="SAM" id="SignalP"/>
    </source>
</evidence>
<comment type="subcellular location">
    <subcellularLocation>
        <location evidence="1">Secreted</location>
    </subcellularLocation>
</comment>